<dbReference type="InterPro" id="IPR014199">
    <property type="entry name" value="Spore_YtxC"/>
</dbReference>
<organism evidence="1 2">
    <name type="scientific">Paracerasibacillus soli</name>
    <dbReference type="NCBI Taxonomy" id="480284"/>
    <lineage>
        <taxon>Bacteria</taxon>
        <taxon>Bacillati</taxon>
        <taxon>Bacillota</taxon>
        <taxon>Bacilli</taxon>
        <taxon>Bacillales</taxon>
        <taxon>Bacillaceae</taxon>
        <taxon>Paracerasibacillus</taxon>
    </lineage>
</organism>
<gene>
    <name evidence="1" type="ORF">RWD45_08800</name>
</gene>
<evidence type="ECO:0000313" key="2">
    <source>
        <dbReference type="Proteomes" id="UP001275315"/>
    </source>
</evidence>
<comment type="caution">
    <text evidence="1">The sequence shown here is derived from an EMBL/GenBank/DDBJ whole genome shotgun (WGS) entry which is preliminary data.</text>
</comment>
<keyword evidence="2" id="KW-1185">Reference proteome</keyword>
<dbReference type="Pfam" id="PF08812">
    <property type="entry name" value="YtxC"/>
    <property type="match status" value="1"/>
</dbReference>
<dbReference type="RefSeq" id="WP_320379352.1">
    <property type="nucleotide sequence ID" value="NZ_JAWDIQ010000001.1"/>
</dbReference>
<reference evidence="1 2" key="1">
    <citation type="submission" date="2023-10" db="EMBL/GenBank/DDBJ databases">
        <title>Virgibacillus soli CC-YMP-6 genome.</title>
        <authorList>
            <person name="Miliotis G."/>
            <person name="Sengupta P."/>
            <person name="Hameed A."/>
            <person name="Chuvochina M."/>
            <person name="Mcdonagh F."/>
            <person name="Simpson A.C."/>
            <person name="Singh N.K."/>
            <person name="Rekha P.D."/>
            <person name="Raman K."/>
            <person name="Hugenholtz P."/>
            <person name="Venkateswaran K."/>
        </authorList>
    </citation>
    <scope>NUCLEOTIDE SEQUENCE [LARGE SCALE GENOMIC DNA]</scope>
    <source>
        <strain evidence="1 2">CC-YMP-6</strain>
    </source>
</reference>
<evidence type="ECO:0000313" key="1">
    <source>
        <dbReference type="EMBL" id="MDY0408636.1"/>
    </source>
</evidence>
<accession>A0ABU5CQI5</accession>
<proteinExistence type="predicted"/>
<sequence>MLEVYFRSNDETMNFCDYLFSYSKKIDLHWQKDAEWGNRIQVNYNIEQERMKDALANAMVDVFNHHRLTTMMREIIEGVYYYTNQDEIERIMDLTQWIFTGEDEDSLFVRDIKDPNGLLRSIFFSHIQDATSIHFDSIIKFRFTVFKEQLIHLVGLAIDEFKREEDHQAFIDMLREYIAKKQPIYDTIHVIQGNAFTFFKPTGERFSNMELRKIMHEEPLYIVGLDGNEMNLAPLVSMAPKNIKIYGDHPSEPKTLTIINVFQEKVDFMPHHSFPFTFHKNN</sequence>
<name>A0ABU5CQI5_9BACI</name>
<dbReference type="EMBL" id="JAWDIQ010000001">
    <property type="protein sequence ID" value="MDY0408636.1"/>
    <property type="molecule type" value="Genomic_DNA"/>
</dbReference>
<protein>
    <submittedName>
        <fullName evidence="1">Sporulation protein YtxC</fullName>
    </submittedName>
</protein>
<dbReference type="Proteomes" id="UP001275315">
    <property type="component" value="Unassembled WGS sequence"/>
</dbReference>